<dbReference type="InterPro" id="IPR026444">
    <property type="entry name" value="Secre_tail"/>
</dbReference>
<dbReference type="AlphaFoldDB" id="A0A2S4N580"/>
<proteinExistence type="predicted"/>
<dbReference type="EMBL" id="PQNY01000021">
    <property type="protein sequence ID" value="POS00810.1"/>
    <property type="molecule type" value="Genomic_DNA"/>
</dbReference>
<reference evidence="3 4" key="1">
    <citation type="submission" date="2018-01" db="EMBL/GenBank/DDBJ databases">
        <title>Genomic Encyclopedia of Type Strains, Phase I: the one thousand microbial genomes (KMG-I) project.</title>
        <authorList>
            <person name="Goeker M."/>
        </authorList>
    </citation>
    <scope>NUCLEOTIDE SEQUENCE [LARGE SCALE GENOMIC DNA]</scope>
    <source>
        <strain evidence="3 4">DSM 17960</strain>
    </source>
</reference>
<evidence type="ECO:0000259" key="2">
    <source>
        <dbReference type="Pfam" id="PF18962"/>
    </source>
</evidence>
<name>A0A2S4N580_9FLAO</name>
<dbReference type="OrthoDB" id="9805017at2"/>
<comment type="caution">
    <text evidence="3">The sequence shown here is derived from an EMBL/GenBank/DDBJ whole genome shotgun (WGS) entry which is preliminary data.</text>
</comment>
<dbReference type="RefSeq" id="WP_103726990.1">
    <property type="nucleotide sequence ID" value="NZ_PQNY01000021.1"/>
</dbReference>
<evidence type="ECO:0000313" key="4">
    <source>
        <dbReference type="Proteomes" id="UP000237056"/>
    </source>
</evidence>
<accession>A0A2S4N580</accession>
<sequence>MYIKNECQVNKIVVYNNFGKAVLTQTTNNNKINVENLAHGIYLLEIHTEQNKVYKKFIKE</sequence>
<gene>
    <name evidence="3" type="ORF">Q361_12110</name>
</gene>
<feature type="domain" description="Secretion system C-terminal sorting" evidence="2">
    <location>
        <begin position="5"/>
        <end position="58"/>
    </location>
</feature>
<evidence type="ECO:0000256" key="1">
    <source>
        <dbReference type="ARBA" id="ARBA00022729"/>
    </source>
</evidence>
<evidence type="ECO:0000313" key="3">
    <source>
        <dbReference type="EMBL" id="POS00810.1"/>
    </source>
</evidence>
<dbReference type="NCBIfam" id="TIGR04183">
    <property type="entry name" value="Por_Secre_tail"/>
    <property type="match status" value="1"/>
</dbReference>
<organism evidence="3 4">
    <name type="scientific">Flavobacterium croceum DSM 17960</name>
    <dbReference type="NCBI Taxonomy" id="1121886"/>
    <lineage>
        <taxon>Bacteria</taxon>
        <taxon>Pseudomonadati</taxon>
        <taxon>Bacteroidota</taxon>
        <taxon>Flavobacteriia</taxon>
        <taxon>Flavobacteriales</taxon>
        <taxon>Flavobacteriaceae</taxon>
        <taxon>Flavobacterium</taxon>
    </lineage>
</organism>
<keyword evidence="4" id="KW-1185">Reference proteome</keyword>
<protein>
    <submittedName>
        <fullName evidence="3">Putative secreted protein (Por secretion system target)</fullName>
    </submittedName>
</protein>
<dbReference type="Proteomes" id="UP000237056">
    <property type="component" value="Unassembled WGS sequence"/>
</dbReference>
<keyword evidence="1" id="KW-0732">Signal</keyword>
<dbReference type="Pfam" id="PF18962">
    <property type="entry name" value="Por_Secre_tail"/>
    <property type="match status" value="1"/>
</dbReference>